<dbReference type="CDD" id="cd02440">
    <property type="entry name" value="AdoMet_MTases"/>
    <property type="match status" value="1"/>
</dbReference>
<evidence type="ECO:0000313" key="2">
    <source>
        <dbReference type="EMBL" id="EED94685.1"/>
    </source>
</evidence>
<dbReference type="Proteomes" id="UP000001449">
    <property type="component" value="Chromosome 2"/>
</dbReference>
<organism evidence="2 3">
    <name type="scientific">Thalassiosira pseudonana</name>
    <name type="common">Marine diatom</name>
    <name type="synonym">Cyclotella nana</name>
    <dbReference type="NCBI Taxonomy" id="35128"/>
    <lineage>
        <taxon>Eukaryota</taxon>
        <taxon>Sar</taxon>
        <taxon>Stramenopiles</taxon>
        <taxon>Ochrophyta</taxon>
        <taxon>Bacillariophyta</taxon>
        <taxon>Coscinodiscophyceae</taxon>
        <taxon>Thalassiosirophycidae</taxon>
        <taxon>Thalassiosirales</taxon>
        <taxon>Thalassiosiraceae</taxon>
        <taxon>Thalassiosira</taxon>
    </lineage>
</organism>
<gene>
    <name evidence="2" type="ORF">THAPSDRAFT_2325</name>
</gene>
<name>B8BU16_THAPS</name>
<dbReference type="STRING" id="35128.B8BU16"/>
<dbReference type="Pfam" id="PF08241">
    <property type="entry name" value="Methyltransf_11"/>
    <property type="match status" value="1"/>
</dbReference>
<dbReference type="InterPro" id="IPR013216">
    <property type="entry name" value="Methyltransf_11"/>
</dbReference>
<feature type="domain" description="Methyltransferase type 11" evidence="1">
    <location>
        <begin position="91"/>
        <end position="182"/>
    </location>
</feature>
<dbReference type="SUPFAM" id="SSF53335">
    <property type="entry name" value="S-adenosyl-L-methionine-dependent methyltransferases"/>
    <property type="match status" value="1"/>
</dbReference>
<keyword evidence="3" id="KW-1185">Reference proteome</keyword>
<sequence>MTSASASDDFFQMEKRNWSTGFNDYDLGFGPLTRQAIPTLLAKADFPPSNKSDRGYPYTLLDVATGPGFVLSSAIADLALTSSPEDCESHPMYQLTGLDITENFLTMAKQRIGEQLAQQTNAQSSKINVQFVVGDAEKLSLKFPTNCIDSIICSFGILHLYNPDAFLSEAYRVLRPGGRLSFSAWAPPSRTEGFGITLQSVEEVGNMNVEGLPQGPDFFRFGDTKEAAETMQLLGFEDVQSVELSDMKWTNIKDGGMLYDTLLNGTVRTREILLGQTPEQSVAIQQLVKERYNALTNNGERSLAMPAVVTSGQKPLQ</sequence>
<dbReference type="eggNOG" id="ENOG502T3XB">
    <property type="taxonomic scope" value="Eukaryota"/>
</dbReference>
<dbReference type="PANTHER" id="PTHR43591">
    <property type="entry name" value="METHYLTRANSFERASE"/>
    <property type="match status" value="1"/>
</dbReference>
<dbReference type="GO" id="GO:0008757">
    <property type="term" value="F:S-adenosylmethionine-dependent methyltransferase activity"/>
    <property type="evidence" value="ECO:0007669"/>
    <property type="project" value="InterPro"/>
</dbReference>
<dbReference type="HOGENOM" id="CLU_037990_2_3_1"/>
<dbReference type="InParanoid" id="B8BU16"/>
<reference evidence="2 3" key="1">
    <citation type="journal article" date="2004" name="Science">
        <title>The genome of the diatom Thalassiosira pseudonana: ecology, evolution, and metabolism.</title>
        <authorList>
            <person name="Armbrust E.V."/>
            <person name="Berges J.A."/>
            <person name="Bowler C."/>
            <person name="Green B.R."/>
            <person name="Martinez D."/>
            <person name="Putnam N.H."/>
            <person name="Zhou S."/>
            <person name="Allen A.E."/>
            <person name="Apt K.E."/>
            <person name="Bechner M."/>
            <person name="Brzezinski M.A."/>
            <person name="Chaal B.K."/>
            <person name="Chiovitti A."/>
            <person name="Davis A.K."/>
            <person name="Demarest M.S."/>
            <person name="Detter J.C."/>
            <person name="Glavina T."/>
            <person name="Goodstein D."/>
            <person name="Hadi M.Z."/>
            <person name="Hellsten U."/>
            <person name="Hildebrand M."/>
            <person name="Jenkins B.D."/>
            <person name="Jurka J."/>
            <person name="Kapitonov V.V."/>
            <person name="Kroger N."/>
            <person name="Lau W.W."/>
            <person name="Lane T.W."/>
            <person name="Larimer F.W."/>
            <person name="Lippmeier J.C."/>
            <person name="Lucas S."/>
            <person name="Medina M."/>
            <person name="Montsant A."/>
            <person name="Obornik M."/>
            <person name="Parker M.S."/>
            <person name="Palenik B."/>
            <person name="Pazour G.J."/>
            <person name="Richardson P.M."/>
            <person name="Rynearson T.A."/>
            <person name="Saito M.A."/>
            <person name="Schwartz D.C."/>
            <person name="Thamatrakoln K."/>
            <person name="Valentin K."/>
            <person name="Vardi A."/>
            <person name="Wilkerson F.P."/>
            <person name="Rokhsar D.S."/>
        </authorList>
    </citation>
    <scope>NUCLEOTIDE SEQUENCE [LARGE SCALE GENOMIC DNA]</scope>
    <source>
        <strain evidence="2 3">CCMP1335</strain>
    </source>
</reference>
<dbReference type="OMA" id="EDCESHP"/>
<dbReference type="RefSeq" id="XP_002287242.1">
    <property type="nucleotide sequence ID" value="XM_002287206.1"/>
</dbReference>
<dbReference type="GO" id="GO:0008425">
    <property type="term" value="F:2-methoxy-6-polyprenyl-1,4-benzoquinol methyltransferase activity"/>
    <property type="evidence" value="ECO:0000318"/>
    <property type="project" value="GO_Central"/>
</dbReference>
<proteinExistence type="predicted"/>
<reference evidence="2 3" key="2">
    <citation type="journal article" date="2008" name="Nature">
        <title>The Phaeodactylum genome reveals the evolutionary history of diatom genomes.</title>
        <authorList>
            <person name="Bowler C."/>
            <person name="Allen A.E."/>
            <person name="Badger J.H."/>
            <person name="Grimwood J."/>
            <person name="Jabbari K."/>
            <person name="Kuo A."/>
            <person name="Maheswari U."/>
            <person name="Martens C."/>
            <person name="Maumus F."/>
            <person name="Otillar R.P."/>
            <person name="Rayko E."/>
            <person name="Salamov A."/>
            <person name="Vandepoele K."/>
            <person name="Beszteri B."/>
            <person name="Gruber A."/>
            <person name="Heijde M."/>
            <person name="Katinka M."/>
            <person name="Mock T."/>
            <person name="Valentin K."/>
            <person name="Verret F."/>
            <person name="Berges J.A."/>
            <person name="Brownlee C."/>
            <person name="Cadoret J.P."/>
            <person name="Chiovitti A."/>
            <person name="Choi C.J."/>
            <person name="Coesel S."/>
            <person name="De Martino A."/>
            <person name="Detter J.C."/>
            <person name="Durkin C."/>
            <person name="Falciatore A."/>
            <person name="Fournet J."/>
            <person name="Haruta M."/>
            <person name="Huysman M.J."/>
            <person name="Jenkins B.D."/>
            <person name="Jiroutova K."/>
            <person name="Jorgensen R.E."/>
            <person name="Joubert Y."/>
            <person name="Kaplan A."/>
            <person name="Kroger N."/>
            <person name="Kroth P.G."/>
            <person name="La Roche J."/>
            <person name="Lindquist E."/>
            <person name="Lommer M."/>
            <person name="Martin-Jezequel V."/>
            <person name="Lopez P.J."/>
            <person name="Lucas S."/>
            <person name="Mangogna M."/>
            <person name="McGinnis K."/>
            <person name="Medlin L.K."/>
            <person name="Montsant A."/>
            <person name="Oudot-Le Secq M.P."/>
            <person name="Napoli C."/>
            <person name="Obornik M."/>
            <person name="Parker M.S."/>
            <person name="Petit J.L."/>
            <person name="Porcel B.M."/>
            <person name="Poulsen N."/>
            <person name="Robison M."/>
            <person name="Rychlewski L."/>
            <person name="Rynearson T.A."/>
            <person name="Schmutz J."/>
            <person name="Shapiro H."/>
            <person name="Siaut M."/>
            <person name="Stanley M."/>
            <person name="Sussman M.R."/>
            <person name="Taylor A.R."/>
            <person name="Vardi A."/>
            <person name="von Dassow P."/>
            <person name="Vyverman W."/>
            <person name="Willis A."/>
            <person name="Wyrwicz L.S."/>
            <person name="Rokhsar D.S."/>
            <person name="Weissenbach J."/>
            <person name="Armbrust E.V."/>
            <person name="Green B.R."/>
            <person name="Van de Peer Y."/>
            <person name="Grigoriev I.V."/>
        </authorList>
    </citation>
    <scope>NUCLEOTIDE SEQUENCE [LARGE SCALE GENOMIC DNA]</scope>
    <source>
        <strain evidence="2 3">CCMP1335</strain>
    </source>
</reference>
<dbReference type="EMBL" id="CM000639">
    <property type="protein sequence ID" value="EED94685.1"/>
    <property type="molecule type" value="Genomic_DNA"/>
</dbReference>
<dbReference type="PANTHER" id="PTHR43591:SF24">
    <property type="entry name" value="2-METHOXY-6-POLYPRENYL-1,4-BENZOQUINOL METHYLASE, MITOCHONDRIAL"/>
    <property type="match status" value="1"/>
</dbReference>
<evidence type="ECO:0000259" key="1">
    <source>
        <dbReference type="Pfam" id="PF08241"/>
    </source>
</evidence>
<dbReference type="GO" id="GO:0006744">
    <property type="term" value="P:ubiquinone biosynthetic process"/>
    <property type="evidence" value="ECO:0000318"/>
    <property type="project" value="GO_Central"/>
</dbReference>
<dbReference type="GeneID" id="7450205"/>
<protein>
    <recommendedName>
        <fullName evidence="1">Methyltransferase type 11 domain-containing protein</fullName>
    </recommendedName>
</protein>
<dbReference type="Gene3D" id="3.40.50.150">
    <property type="entry name" value="Vaccinia Virus protein VP39"/>
    <property type="match status" value="1"/>
</dbReference>
<dbReference type="InterPro" id="IPR029063">
    <property type="entry name" value="SAM-dependent_MTases_sf"/>
</dbReference>
<evidence type="ECO:0000313" key="3">
    <source>
        <dbReference type="Proteomes" id="UP000001449"/>
    </source>
</evidence>
<dbReference type="KEGG" id="tps:THAPSDRAFT_2325"/>
<dbReference type="AlphaFoldDB" id="B8BU16"/>
<accession>B8BU16</accession>
<dbReference type="PaxDb" id="35128-Thaps2325"/>